<dbReference type="Proteomes" id="UP000619295">
    <property type="component" value="Unassembled WGS sequence"/>
</dbReference>
<dbReference type="PRINTS" id="PR00411">
    <property type="entry name" value="PNDRDTASEI"/>
</dbReference>
<protein>
    <submittedName>
        <fullName evidence="2">NAD(P)/FAD-dependent oxidoreductase</fullName>
    </submittedName>
</protein>
<dbReference type="EMBL" id="JACXWY010000005">
    <property type="protein sequence ID" value="MBD3846025.1"/>
    <property type="molecule type" value="Genomic_DNA"/>
</dbReference>
<gene>
    <name evidence="2" type="ORF">IED13_09980</name>
</gene>
<organism evidence="2 3">
    <name type="scientific">Bosea spartocytisi</name>
    <dbReference type="NCBI Taxonomy" id="2773451"/>
    <lineage>
        <taxon>Bacteria</taxon>
        <taxon>Pseudomonadati</taxon>
        <taxon>Pseudomonadota</taxon>
        <taxon>Alphaproteobacteria</taxon>
        <taxon>Hyphomicrobiales</taxon>
        <taxon>Boseaceae</taxon>
        <taxon>Bosea</taxon>
    </lineage>
</organism>
<dbReference type="GO" id="GO:0050660">
    <property type="term" value="F:flavin adenine dinucleotide binding"/>
    <property type="evidence" value="ECO:0007669"/>
    <property type="project" value="TreeGrafter"/>
</dbReference>
<reference evidence="2" key="1">
    <citation type="submission" date="2020-09" db="EMBL/GenBank/DDBJ databases">
        <title>Bosea spartocytisi sp. nov. a root nodule endophyte of Spartocytisus supranubius in the high mountain ecosystem fo the Teide National Park (Canary Islands, Spain).</title>
        <authorList>
            <person name="Pulido-Suarez L."/>
            <person name="Peix A."/>
            <person name="Igual J.M."/>
            <person name="Socas-Perez N."/>
            <person name="Velazquez E."/>
            <person name="Flores-Felix J.D."/>
            <person name="Leon-Barrios M."/>
        </authorList>
    </citation>
    <scope>NUCLEOTIDE SEQUENCE</scope>
    <source>
        <strain evidence="2">SSUT16</strain>
    </source>
</reference>
<dbReference type="InterPro" id="IPR050982">
    <property type="entry name" value="Auxin_biosynth/cation_transpt"/>
</dbReference>
<evidence type="ECO:0000256" key="1">
    <source>
        <dbReference type="ARBA" id="ARBA00023002"/>
    </source>
</evidence>
<dbReference type="PRINTS" id="PR00368">
    <property type="entry name" value="FADPNR"/>
</dbReference>
<keyword evidence="1" id="KW-0560">Oxidoreductase</keyword>
<name>A0A927HY19_9HYPH</name>
<sequence>MNANTPPAIGLRQLEIRLRQDLSWLEWPAKSWVPPRTFAGEPVTDVVIVGAGMCGLAAAAALKGLGIANLLVLDKAPAGREGPWVTFARMETLRSPKQLTGPALGLPALTFRAWYEAQFGQDAWNALGKIPRRQWMEYLTWYRRVLDLPVRNDVELLAVEPGPEELLTLRLREAGAERVIRARHLVLATGRDGLGGPFVPEIVSGIDRKLWAHSSEALDFEALRGKRIGVVGAGASAMDNAAEALEQGAGSLDLFVRRKDLPRVNKFTGIGSQGVVHGFAALPDEWKWRFLDHAMKAQTPPPRDSTLRVSRHPQARFHLGSPILSLEERDGHLVLTTPSGAYPLDFLILATGFQVDLGLRPELAAFAPFIRFWKHRYTPPTGLDNAELANAPDLGPGFEFQEREPGSCPALSRIHCFNYPAMLSHGKLSGDIPAVSDGADRLARSITAGLFSEDRETHYAALVAYDTPELLGDEWTVAPHSAASG</sequence>
<dbReference type="PANTHER" id="PTHR43539:SF91">
    <property type="entry name" value="FAD-DEPENDENT URATE HYDROXYLASE"/>
    <property type="match status" value="1"/>
</dbReference>
<dbReference type="Pfam" id="PF13738">
    <property type="entry name" value="Pyr_redox_3"/>
    <property type="match status" value="1"/>
</dbReference>
<dbReference type="PANTHER" id="PTHR43539">
    <property type="entry name" value="FLAVIN-BINDING MONOOXYGENASE-LIKE PROTEIN (AFU_ORTHOLOGUE AFUA_4G09220)"/>
    <property type="match status" value="1"/>
</dbReference>
<dbReference type="RefSeq" id="WP_191124089.1">
    <property type="nucleotide sequence ID" value="NZ_JACXWY010000005.1"/>
</dbReference>
<dbReference type="SUPFAM" id="SSF51905">
    <property type="entry name" value="FAD/NAD(P)-binding domain"/>
    <property type="match status" value="1"/>
</dbReference>
<dbReference type="AlphaFoldDB" id="A0A927HY19"/>
<keyword evidence="3" id="KW-1185">Reference proteome</keyword>
<dbReference type="Gene3D" id="3.50.50.60">
    <property type="entry name" value="FAD/NAD(P)-binding domain"/>
    <property type="match status" value="1"/>
</dbReference>
<evidence type="ECO:0000313" key="3">
    <source>
        <dbReference type="Proteomes" id="UP000619295"/>
    </source>
</evidence>
<dbReference type="InterPro" id="IPR036188">
    <property type="entry name" value="FAD/NAD-bd_sf"/>
</dbReference>
<dbReference type="GO" id="GO:0004497">
    <property type="term" value="F:monooxygenase activity"/>
    <property type="evidence" value="ECO:0007669"/>
    <property type="project" value="TreeGrafter"/>
</dbReference>
<proteinExistence type="predicted"/>
<accession>A0A927HY19</accession>
<evidence type="ECO:0000313" key="2">
    <source>
        <dbReference type="EMBL" id="MBD3846025.1"/>
    </source>
</evidence>
<comment type="caution">
    <text evidence="2">The sequence shown here is derived from an EMBL/GenBank/DDBJ whole genome shotgun (WGS) entry which is preliminary data.</text>
</comment>